<comment type="caution">
    <text evidence="2">The sequence shown here is derived from an EMBL/GenBank/DDBJ whole genome shotgun (WGS) entry which is preliminary data.</text>
</comment>
<dbReference type="OrthoDB" id="7274433at2"/>
<dbReference type="AlphaFoldDB" id="A0A437LX27"/>
<evidence type="ECO:0000313" key="3">
    <source>
        <dbReference type="Proteomes" id="UP000282957"/>
    </source>
</evidence>
<organism evidence="2 3">
    <name type="scientific">Rhodovarius crocodyli</name>
    <dbReference type="NCBI Taxonomy" id="1979269"/>
    <lineage>
        <taxon>Bacteria</taxon>
        <taxon>Pseudomonadati</taxon>
        <taxon>Pseudomonadota</taxon>
        <taxon>Alphaproteobacteria</taxon>
        <taxon>Acetobacterales</taxon>
        <taxon>Roseomonadaceae</taxon>
        <taxon>Rhodovarius</taxon>
    </lineage>
</organism>
<sequence>MFRRRLLAALPLLALAAAGCTPQPTTVVAVPVQGCNTAFRVVNASSRTVMQLFFSHSTLANWGADQLGANVLPPGRYANYVAANPGAYDFRITWAGGGSAEIRQVNVCRASEIRVTNSGIVAM</sequence>
<feature type="signal peptide" evidence="1">
    <location>
        <begin position="1"/>
        <end position="29"/>
    </location>
</feature>
<evidence type="ECO:0000256" key="1">
    <source>
        <dbReference type="SAM" id="SignalP"/>
    </source>
</evidence>
<dbReference type="PROSITE" id="PS51257">
    <property type="entry name" value="PROKAR_LIPOPROTEIN"/>
    <property type="match status" value="1"/>
</dbReference>
<reference evidence="2 3" key="1">
    <citation type="submission" date="2019-01" db="EMBL/GenBank/DDBJ databases">
        <authorList>
            <person name="Chen W.-M."/>
        </authorList>
    </citation>
    <scope>NUCLEOTIDE SEQUENCE [LARGE SCALE GENOMIC DNA]</scope>
    <source>
        <strain evidence="2 3">CCP-6</strain>
    </source>
</reference>
<proteinExistence type="predicted"/>
<name>A0A437LX27_9PROT</name>
<gene>
    <name evidence="2" type="ORF">EOD42_24650</name>
</gene>
<protein>
    <submittedName>
        <fullName evidence="2">Uncharacterized protein</fullName>
    </submittedName>
</protein>
<dbReference type="RefSeq" id="WP_127790269.1">
    <property type="nucleotide sequence ID" value="NZ_SACL01000016.1"/>
</dbReference>
<accession>A0A437LX27</accession>
<dbReference type="Proteomes" id="UP000282957">
    <property type="component" value="Unassembled WGS sequence"/>
</dbReference>
<dbReference type="EMBL" id="SACL01000016">
    <property type="protein sequence ID" value="RVT89955.1"/>
    <property type="molecule type" value="Genomic_DNA"/>
</dbReference>
<keyword evidence="1" id="KW-0732">Signal</keyword>
<feature type="chain" id="PRO_5019216010" evidence="1">
    <location>
        <begin position="30"/>
        <end position="123"/>
    </location>
</feature>
<evidence type="ECO:0000313" key="2">
    <source>
        <dbReference type="EMBL" id="RVT89955.1"/>
    </source>
</evidence>
<keyword evidence="3" id="KW-1185">Reference proteome</keyword>